<evidence type="ECO:0000313" key="1">
    <source>
        <dbReference type="EMBL" id="MBB2499650.1"/>
    </source>
</evidence>
<dbReference type="Proteomes" id="UP000550260">
    <property type="component" value="Unassembled WGS sequence"/>
</dbReference>
<evidence type="ECO:0000313" key="2">
    <source>
        <dbReference type="EMBL" id="PKV92191.1"/>
    </source>
</evidence>
<dbReference type="RefSeq" id="WP_101436075.1">
    <property type="nucleotide sequence ID" value="NZ_JACJHR010000012.1"/>
</dbReference>
<organism evidence="2 3">
    <name type="scientific">Amycolatopsis echigonensis</name>
    <dbReference type="NCBI Taxonomy" id="2576905"/>
    <lineage>
        <taxon>Bacteria</taxon>
        <taxon>Bacillati</taxon>
        <taxon>Actinomycetota</taxon>
        <taxon>Actinomycetes</taxon>
        <taxon>Pseudonocardiales</taxon>
        <taxon>Pseudonocardiaceae</taxon>
        <taxon>Amycolatopsis</taxon>
    </lineage>
</organism>
<name>A0A2N3WEB3_9PSEU</name>
<dbReference type="OrthoDB" id="3699392at2"/>
<accession>A0A8E2B2I1</accession>
<dbReference type="EMBL" id="JACJHR010000012">
    <property type="protein sequence ID" value="MBB2499650.1"/>
    <property type="molecule type" value="Genomic_DNA"/>
</dbReference>
<sequence>MSYIKLQGHYTEQTPGGLDLGTINQTVQLGNGTAVELPAPFLPINQHLAIAPVITADGDSAARIDFGRWSPLRYGGDGLAFFPCNFHRQDVAVRVARAFDADPAADWDDTYDQKIAWLHAWGDENGFRFA</sequence>
<keyword evidence="3" id="KW-1185">Reference proteome</keyword>
<proteinExistence type="predicted"/>
<dbReference type="AlphaFoldDB" id="A0A2N3WEB3"/>
<evidence type="ECO:0000313" key="3">
    <source>
        <dbReference type="Proteomes" id="UP000233750"/>
    </source>
</evidence>
<comment type="caution">
    <text evidence="2">The sequence shown here is derived from an EMBL/GenBank/DDBJ whole genome shotgun (WGS) entry which is preliminary data.</text>
</comment>
<gene>
    <name evidence="2" type="ORF">ATK30_2987</name>
    <name evidence="1" type="ORF">H5411_11000</name>
</gene>
<protein>
    <submittedName>
        <fullName evidence="2">Uncharacterized protein</fullName>
    </submittedName>
</protein>
<evidence type="ECO:0000313" key="4">
    <source>
        <dbReference type="Proteomes" id="UP000550260"/>
    </source>
</evidence>
<reference evidence="1 4" key="2">
    <citation type="submission" date="2020-08" db="EMBL/GenBank/DDBJ databases">
        <title>Amycolatopsis echigonensis JCM 21831.</title>
        <authorList>
            <person name="Tedsree N."/>
            <person name="Kuncharoen N."/>
            <person name="Likhitwitayawuid K."/>
            <person name="Tanasupawat S."/>
        </authorList>
    </citation>
    <scope>NUCLEOTIDE SEQUENCE [LARGE SCALE GENOMIC DNA]</scope>
    <source>
        <strain evidence="1 4">JCM 21831</strain>
    </source>
</reference>
<dbReference type="Proteomes" id="UP000233750">
    <property type="component" value="Unassembled WGS sequence"/>
</dbReference>
<dbReference type="EMBL" id="PJMY01000003">
    <property type="protein sequence ID" value="PKV92191.1"/>
    <property type="molecule type" value="Genomic_DNA"/>
</dbReference>
<reference evidence="2 3" key="1">
    <citation type="submission" date="2017-12" db="EMBL/GenBank/DDBJ databases">
        <title>Sequencing the genomes of 1000 Actinobacteria strains.</title>
        <authorList>
            <person name="Klenk H.-P."/>
        </authorList>
    </citation>
    <scope>NUCLEOTIDE SEQUENCE [LARGE SCALE GENOMIC DNA]</scope>
    <source>
        <strain evidence="2 3">DSM 45165</strain>
    </source>
</reference>
<accession>A0A2N3WEB3</accession>